<dbReference type="Proteomes" id="UP000807115">
    <property type="component" value="Chromosome 2"/>
</dbReference>
<proteinExistence type="predicted"/>
<evidence type="ECO:0000313" key="3">
    <source>
        <dbReference type="Proteomes" id="UP000807115"/>
    </source>
</evidence>
<sequence>MEAAPSVAKKVPCHIIEHGNVRVNNYYWLRDDSRFDLDVLAHLCTENNYTAAIMSGQSGTL</sequence>
<dbReference type="Pfam" id="PF02897">
    <property type="entry name" value="Peptidase_S9_N"/>
    <property type="match status" value="1"/>
</dbReference>
<reference evidence="2" key="2">
    <citation type="submission" date="2020-10" db="EMBL/GenBank/DDBJ databases">
        <authorList>
            <person name="Cooper E.A."/>
            <person name="Brenton Z.W."/>
            <person name="Flinn B.S."/>
            <person name="Jenkins J."/>
            <person name="Shu S."/>
            <person name="Flowers D."/>
            <person name="Luo F."/>
            <person name="Wang Y."/>
            <person name="Xia P."/>
            <person name="Barry K."/>
            <person name="Daum C."/>
            <person name="Lipzen A."/>
            <person name="Yoshinaga Y."/>
            <person name="Schmutz J."/>
            <person name="Saski C."/>
            <person name="Vermerris W."/>
            <person name="Kresovich S."/>
        </authorList>
    </citation>
    <scope>NUCLEOTIDE SEQUENCE</scope>
</reference>
<dbReference type="SUPFAM" id="SSF50993">
    <property type="entry name" value="Peptidase/esterase 'gauge' domain"/>
    <property type="match status" value="1"/>
</dbReference>
<reference evidence="2" key="1">
    <citation type="journal article" date="2019" name="BMC Genomics">
        <title>A new reference genome for Sorghum bicolor reveals high levels of sequence similarity between sweet and grain genotypes: implications for the genetics of sugar metabolism.</title>
        <authorList>
            <person name="Cooper E.A."/>
            <person name="Brenton Z.W."/>
            <person name="Flinn B.S."/>
            <person name="Jenkins J."/>
            <person name="Shu S."/>
            <person name="Flowers D."/>
            <person name="Luo F."/>
            <person name="Wang Y."/>
            <person name="Xia P."/>
            <person name="Barry K."/>
            <person name="Daum C."/>
            <person name="Lipzen A."/>
            <person name="Yoshinaga Y."/>
            <person name="Schmutz J."/>
            <person name="Saski C."/>
            <person name="Vermerris W."/>
            <person name="Kresovich S."/>
        </authorList>
    </citation>
    <scope>NUCLEOTIDE SEQUENCE</scope>
</reference>
<dbReference type="AlphaFoldDB" id="A0A921RNA2"/>
<feature type="domain" description="Peptidase S9A N-terminal" evidence="1">
    <location>
        <begin position="7"/>
        <end position="56"/>
    </location>
</feature>
<dbReference type="InterPro" id="IPR023302">
    <property type="entry name" value="Pept_S9A_N"/>
</dbReference>
<dbReference type="InterPro" id="IPR029058">
    <property type="entry name" value="AB_hydrolase_fold"/>
</dbReference>
<dbReference type="Gene3D" id="3.40.50.1820">
    <property type="entry name" value="alpha/beta hydrolase"/>
    <property type="match status" value="1"/>
</dbReference>
<protein>
    <recommendedName>
        <fullName evidence="1">Peptidase S9A N-terminal domain-containing protein</fullName>
    </recommendedName>
</protein>
<dbReference type="EMBL" id="CM027681">
    <property type="protein sequence ID" value="KAG0542115.1"/>
    <property type="molecule type" value="Genomic_DNA"/>
</dbReference>
<organism evidence="2 3">
    <name type="scientific">Sorghum bicolor</name>
    <name type="common">Sorghum</name>
    <name type="synonym">Sorghum vulgare</name>
    <dbReference type="NCBI Taxonomy" id="4558"/>
    <lineage>
        <taxon>Eukaryota</taxon>
        <taxon>Viridiplantae</taxon>
        <taxon>Streptophyta</taxon>
        <taxon>Embryophyta</taxon>
        <taxon>Tracheophyta</taxon>
        <taxon>Spermatophyta</taxon>
        <taxon>Magnoliopsida</taxon>
        <taxon>Liliopsida</taxon>
        <taxon>Poales</taxon>
        <taxon>Poaceae</taxon>
        <taxon>PACMAD clade</taxon>
        <taxon>Panicoideae</taxon>
        <taxon>Andropogonodae</taxon>
        <taxon>Andropogoneae</taxon>
        <taxon>Sorghinae</taxon>
        <taxon>Sorghum</taxon>
    </lineage>
</organism>
<accession>A0A921RNA2</accession>
<evidence type="ECO:0000259" key="1">
    <source>
        <dbReference type="Pfam" id="PF02897"/>
    </source>
</evidence>
<gene>
    <name evidence="2" type="ORF">BDA96_02G075500</name>
</gene>
<comment type="caution">
    <text evidence="2">The sequence shown here is derived from an EMBL/GenBank/DDBJ whole genome shotgun (WGS) entry which is preliminary data.</text>
</comment>
<evidence type="ECO:0000313" key="2">
    <source>
        <dbReference type="EMBL" id="KAG0542115.1"/>
    </source>
</evidence>
<name>A0A921RNA2_SORBI</name>
<dbReference type="GO" id="GO:0004252">
    <property type="term" value="F:serine-type endopeptidase activity"/>
    <property type="evidence" value="ECO:0007669"/>
    <property type="project" value="InterPro"/>
</dbReference>